<accession>A0AAV2P656</accession>
<evidence type="ECO:0000256" key="1">
    <source>
        <dbReference type="SAM" id="MobiDB-lite"/>
    </source>
</evidence>
<feature type="region of interest" description="Disordered" evidence="1">
    <location>
        <begin position="53"/>
        <end position="90"/>
    </location>
</feature>
<name>A0AAV2P656_9HYME</name>
<proteinExistence type="predicted"/>
<protein>
    <submittedName>
        <fullName evidence="2">Uncharacterized protein</fullName>
    </submittedName>
</protein>
<keyword evidence="3" id="KW-1185">Reference proteome</keyword>
<gene>
    <name evidence="2" type="ORF">LPLAT_LOCUS12354</name>
</gene>
<feature type="compositionally biased region" description="Basic and acidic residues" evidence="1">
    <location>
        <begin position="67"/>
        <end position="90"/>
    </location>
</feature>
<organism evidence="2 3">
    <name type="scientific">Lasius platythorax</name>
    <dbReference type="NCBI Taxonomy" id="488582"/>
    <lineage>
        <taxon>Eukaryota</taxon>
        <taxon>Metazoa</taxon>
        <taxon>Ecdysozoa</taxon>
        <taxon>Arthropoda</taxon>
        <taxon>Hexapoda</taxon>
        <taxon>Insecta</taxon>
        <taxon>Pterygota</taxon>
        <taxon>Neoptera</taxon>
        <taxon>Endopterygota</taxon>
        <taxon>Hymenoptera</taxon>
        <taxon>Apocrita</taxon>
        <taxon>Aculeata</taxon>
        <taxon>Formicoidea</taxon>
        <taxon>Formicidae</taxon>
        <taxon>Formicinae</taxon>
        <taxon>Lasius</taxon>
        <taxon>Lasius</taxon>
    </lineage>
</organism>
<sequence>MPVRYACSGAPLGCRKARHWRKKSVLQRRTTFDLSISRFLLNSSSAVAFLTGSRASPNKVRENRRRIREENREQRDTTKKSQALRKDDDD</sequence>
<evidence type="ECO:0000313" key="2">
    <source>
        <dbReference type="EMBL" id="CAL1687088.1"/>
    </source>
</evidence>
<dbReference type="AlphaFoldDB" id="A0AAV2P656"/>
<evidence type="ECO:0000313" key="3">
    <source>
        <dbReference type="Proteomes" id="UP001497644"/>
    </source>
</evidence>
<dbReference type="Proteomes" id="UP001497644">
    <property type="component" value="Chromosome 7"/>
</dbReference>
<reference evidence="2" key="1">
    <citation type="submission" date="2024-04" db="EMBL/GenBank/DDBJ databases">
        <authorList>
            <consortium name="Molecular Ecology Group"/>
        </authorList>
    </citation>
    <scope>NUCLEOTIDE SEQUENCE</scope>
</reference>
<dbReference type="EMBL" id="OZ034830">
    <property type="protein sequence ID" value="CAL1687088.1"/>
    <property type="molecule type" value="Genomic_DNA"/>
</dbReference>